<dbReference type="NCBIfam" id="TIGR00299">
    <property type="entry name" value="nickel pincer cofactor biosynthesis protein LarC"/>
    <property type="match status" value="1"/>
</dbReference>
<dbReference type="PANTHER" id="PTHR36566">
    <property type="entry name" value="NICKEL INSERTION PROTEIN-RELATED"/>
    <property type="match status" value="1"/>
</dbReference>
<dbReference type="EMBL" id="SJPF01000001">
    <property type="protein sequence ID" value="TWT38808.1"/>
    <property type="molecule type" value="Genomic_DNA"/>
</dbReference>
<organism evidence="3 4">
    <name type="scientific">Blastopirellula retiformator</name>
    <dbReference type="NCBI Taxonomy" id="2527970"/>
    <lineage>
        <taxon>Bacteria</taxon>
        <taxon>Pseudomonadati</taxon>
        <taxon>Planctomycetota</taxon>
        <taxon>Planctomycetia</taxon>
        <taxon>Pirellulales</taxon>
        <taxon>Pirellulaceae</taxon>
        <taxon>Blastopirellula</taxon>
    </lineage>
</organism>
<protein>
    <recommendedName>
        <fullName evidence="2">Putative nickel insertion protein</fullName>
    </recommendedName>
</protein>
<gene>
    <name evidence="3" type="ORF">Enr8_05020</name>
</gene>
<dbReference type="PANTHER" id="PTHR36566:SF1">
    <property type="entry name" value="PYRIDINIUM-3,5-BISTHIOCARBOXYLIC ACID MONONUCLEOTIDE NICKEL INSERTION PROTEIN"/>
    <property type="match status" value="1"/>
</dbReference>
<evidence type="ECO:0000256" key="1">
    <source>
        <dbReference type="ARBA" id="ARBA00022596"/>
    </source>
</evidence>
<reference evidence="3 4" key="1">
    <citation type="submission" date="2019-02" db="EMBL/GenBank/DDBJ databases">
        <title>Deep-cultivation of Planctomycetes and their phenomic and genomic characterization uncovers novel biology.</title>
        <authorList>
            <person name="Wiegand S."/>
            <person name="Jogler M."/>
            <person name="Boedeker C."/>
            <person name="Pinto D."/>
            <person name="Vollmers J."/>
            <person name="Rivas-Marin E."/>
            <person name="Kohn T."/>
            <person name="Peeters S.H."/>
            <person name="Heuer A."/>
            <person name="Rast P."/>
            <person name="Oberbeckmann S."/>
            <person name="Bunk B."/>
            <person name="Jeske O."/>
            <person name="Meyerdierks A."/>
            <person name="Storesund J.E."/>
            <person name="Kallscheuer N."/>
            <person name="Luecker S."/>
            <person name="Lage O.M."/>
            <person name="Pohl T."/>
            <person name="Merkel B.J."/>
            <person name="Hornburger P."/>
            <person name="Mueller R.-W."/>
            <person name="Bruemmer F."/>
            <person name="Labrenz M."/>
            <person name="Spormann A.M."/>
            <person name="Op Den Camp H."/>
            <person name="Overmann J."/>
            <person name="Amann R."/>
            <person name="Jetten M.S.M."/>
            <person name="Mascher T."/>
            <person name="Medema M.H."/>
            <person name="Devos D.P."/>
            <person name="Kaster A.-K."/>
            <person name="Ovreas L."/>
            <person name="Rohde M."/>
            <person name="Galperin M.Y."/>
            <person name="Jogler C."/>
        </authorList>
    </citation>
    <scope>NUCLEOTIDE SEQUENCE [LARGE SCALE GENOMIC DNA]</scope>
    <source>
        <strain evidence="3 4">Enr8</strain>
    </source>
</reference>
<dbReference type="GO" id="GO:0016829">
    <property type="term" value="F:lyase activity"/>
    <property type="evidence" value="ECO:0007669"/>
    <property type="project" value="UniProtKB-UniRule"/>
</dbReference>
<name>A0A5C5VJN1_9BACT</name>
<dbReference type="AlphaFoldDB" id="A0A5C5VJN1"/>
<evidence type="ECO:0000256" key="2">
    <source>
        <dbReference type="HAMAP-Rule" id="MF_01074"/>
    </source>
</evidence>
<dbReference type="Gene3D" id="3.10.20.300">
    <property type="entry name" value="mk0293 like domain"/>
    <property type="match status" value="1"/>
</dbReference>
<proteinExistence type="inferred from homology"/>
<keyword evidence="2" id="KW-0456">Lyase</keyword>
<dbReference type="GO" id="GO:0016151">
    <property type="term" value="F:nickel cation binding"/>
    <property type="evidence" value="ECO:0007669"/>
    <property type="project" value="UniProtKB-UniRule"/>
</dbReference>
<sequence>MKIAYLDCPSGIAGDMTLAAMIDAGVPLELLQDGITSLGLPGVSLVVEEVKRHGFRALHLCVDHEPEHAHRHLHHIDAMIDAGQLTAAQKELAKRIFLKVGEAEAKVHGSTLQKVHFHEVGAVDSIADIVGAAIGWDYLGVDRIVCSPVPTGTGYIEIAHGRCSVPAPATAEILKGIPLAASDVPCELTTPTGAAIVATVVDQFGPLPAMQIDRIGYGAGTKELKSQANIVRLMLGETADPLDSDQVWVVETNLDDISGEVIGHASNLLLEKGALDVYSTSIQMKKNRPGVQLTVLCDAADLAKMERILFRETGTLGVRRFPVSRHKLVRREHTVETPFGPIAGKLAWIEGGPASFSPEYEACRVVATQQDKPLRKIYDAAQAAFDPNSL</sequence>
<keyword evidence="1 2" id="KW-0533">Nickel</keyword>
<dbReference type="HAMAP" id="MF_01074">
    <property type="entry name" value="LarC"/>
    <property type="match status" value="1"/>
</dbReference>
<dbReference type="Proteomes" id="UP000318878">
    <property type="component" value="Unassembled WGS sequence"/>
</dbReference>
<dbReference type="Gene3D" id="3.30.70.1380">
    <property type="entry name" value="Transcriptional regulatory protein pf0864 domain like"/>
    <property type="match status" value="1"/>
</dbReference>
<keyword evidence="4" id="KW-1185">Reference proteome</keyword>
<evidence type="ECO:0000313" key="3">
    <source>
        <dbReference type="EMBL" id="TWT38808.1"/>
    </source>
</evidence>
<dbReference type="RefSeq" id="WP_146429034.1">
    <property type="nucleotide sequence ID" value="NZ_SJPF01000001.1"/>
</dbReference>
<comment type="similarity">
    <text evidence="2">Belongs to the LarC family.</text>
</comment>
<accession>A0A5C5VJN1</accession>
<dbReference type="InterPro" id="IPR002822">
    <property type="entry name" value="Ni_insertion"/>
</dbReference>
<evidence type="ECO:0000313" key="4">
    <source>
        <dbReference type="Proteomes" id="UP000318878"/>
    </source>
</evidence>
<dbReference type="Pfam" id="PF01969">
    <property type="entry name" value="Ni_insertion"/>
    <property type="match status" value="1"/>
</dbReference>
<dbReference type="OrthoDB" id="9765625at2"/>
<comment type="caution">
    <text evidence="3">The sequence shown here is derived from an EMBL/GenBank/DDBJ whole genome shotgun (WGS) entry which is preliminary data.</text>
</comment>